<evidence type="ECO:0000313" key="3">
    <source>
        <dbReference type="EMBL" id="SOC53771.1"/>
    </source>
</evidence>
<evidence type="ECO:0000256" key="2">
    <source>
        <dbReference type="SAM" id="Phobius"/>
    </source>
</evidence>
<gene>
    <name evidence="3" type="ORF">SAMN05421879_102129</name>
</gene>
<accession>A0A285VMI5</accession>
<feature type="compositionally biased region" description="Gly residues" evidence="1">
    <location>
        <begin position="45"/>
        <end position="58"/>
    </location>
</feature>
<feature type="transmembrane region" description="Helical" evidence="2">
    <location>
        <begin position="258"/>
        <end position="279"/>
    </location>
</feature>
<feature type="transmembrane region" description="Helical" evidence="2">
    <location>
        <begin position="113"/>
        <end position="136"/>
    </location>
</feature>
<protein>
    <submittedName>
        <fullName evidence="3">Uncharacterized protein</fullName>
    </submittedName>
</protein>
<keyword evidence="2" id="KW-0812">Transmembrane</keyword>
<dbReference type="EMBL" id="OBQK01000002">
    <property type="protein sequence ID" value="SOC53771.1"/>
    <property type="molecule type" value="Genomic_DNA"/>
</dbReference>
<name>A0A285VMI5_9MICO</name>
<proteinExistence type="predicted"/>
<feature type="transmembrane region" description="Helical" evidence="2">
    <location>
        <begin position="73"/>
        <end position="93"/>
    </location>
</feature>
<dbReference type="AlphaFoldDB" id="A0A285VMI5"/>
<evidence type="ECO:0000256" key="1">
    <source>
        <dbReference type="SAM" id="MobiDB-lite"/>
    </source>
</evidence>
<dbReference type="Proteomes" id="UP000219688">
    <property type="component" value="Unassembled WGS sequence"/>
</dbReference>
<evidence type="ECO:0000313" key="4">
    <source>
        <dbReference type="Proteomes" id="UP000219688"/>
    </source>
</evidence>
<organism evidence="3 4">
    <name type="scientific">Ornithinimicrobium cerasi</name>
    <dbReference type="NCBI Taxonomy" id="2248773"/>
    <lineage>
        <taxon>Bacteria</taxon>
        <taxon>Bacillati</taxon>
        <taxon>Actinomycetota</taxon>
        <taxon>Actinomycetes</taxon>
        <taxon>Micrococcales</taxon>
        <taxon>Ornithinimicrobiaceae</taxon>
        <taxon>Ornithinimicrobium</taxon>
    </lineage>
</organism>
<sequence>MPDLGRIPAAVAAAFRVLRHGKDGAGGGAAPAGGAAGGGSGGAAAATAGGGGGGGSGGDAAPVNPFAREDEQLLTSVKWLIGALAAIAALLVAGTQLSDLGQLTWPDDRVRMIAAGVTVVVVLVCVVVSLGLLAWVQTPGPGSDIERLQEIVRSRTPAEVLDSVSRDSAYHRGEGDLDTLLLRLEEASEQHYAAKAEVVRARLAAAGEVAPGASVLEVGVAQDRAAARTAAYANLRDGVRRTSQLDRHLRIGGRARRVSAIVLCLSLLSALSLVVFAWASHPPADPAEEADALPARPVGATLVLPEGEDLWADRLGETCADRARLDGVPVLALATSEHGVEVVTVPSEDCPEPVRVLVPVDEGTVVVGGQVQPAGG</sequence>
<reference evidence="4" key="1">
    <citation type="submission" date="2017-08" db="EMBL/GenBank/DDBJ databases">
        <authorList>
            <person name="Varghese N."/>
            <person name="Submissions S."/>
        </authorList>
    </citation>
    <scope>NUCLEOTIDE SEQUENCE [LARGE SCALE GENOMIC DNA]</scope>
    <source>
        <strain evidence="4">USBA17B2</strain>
    </source>
</reference>
<feature type="region of interest" description="Disordered" evidence="1">
    <location>
        <begin position="45"/>
        <end position="64"/>
    </location>
</feature>
<keyword evidence="2" id="KW-0472">Membrane</keyword>
<dbReference type="RefSeq" id="WP_097187182.1">
    <property type="nucleotide sequence ID" value="NZ_OBQK01000002.1"/>
</dbReference>
<keyword evidence="4" id="KW-1185">Reference proteome</keyword>
<keyword evidence="2" id="KW-1133">Transmembrane helix</keyword>